<dbReference type="InterPro" id="IPR010982">
    <property type="entry name" value="Lambda_DNA-bd_dom_sf"/>
</dbReference>
<dbReference type="PROSITE" id="PS50943">
    <property type="entry name" value="HTH_CROC1"/>
    <property type="match status" value="1"/>
</dbReference>
<dbReference type="SUPFAM" id="SSF47413">
    <property type="entry name" value="lambda repressor-like DNA-binding domains"/>
    <property type="match status" value="1"/>
</dbReference>
<dbReference type="Pfam" id="PF01381">
    <property type="entry name" value="HTH_3"/>
    <property type="match status" value="1"/>
</dbReference>
<dbReference type="RefSeq" id="WP_381363143.1">
    <property type="nucleotide sequence ID" value="NZ_JBHSOA010000028.1"/>
</dbReference>
<dbReference type="InterPro" id="IPR009241">
    <property type="entry name" value="HigB-like"/>
</dbReference>
<sequence length="238" mass="26664">MNREINLHPSVESWLLKLAEEDPVSADLVEAAIDMLADNGPALGRPLVDRLFGCRTHNLKELRPGSSGGTEVRVLFVFDPKREAILLVAGDKFGRWQGWYRESIPLAEARYDEYLAAADEAEMDGKALMSRYSSWTDAKRRIRENQPEVSDAEWESRKQVARTATEAYVVGHHLREIREEQGLTQAQVAASVGISQARVSQIERGEIHNLESMRAYAEALGARVTVTIEYRDRTVGAA</sequence>
<evidence type="ECO:0000313" key="2">
    <source>
        <dbReference type="EMBL" id="MFC5853014.1"/>
    </source>
</evidence>
<feature type="domain" description="HTH cro/C1-type" evidence="1">
    <location>
        <begin position="174"/>
        <end position="231"/>
    </location>
</feature>
<dbReference type="CDD" id="cd00093">
    <property type="entry name" value="HTH_XRE"/>
    <property type="match status" value="1"/>
</dbReference>
<dbReference type="Pfam" id="PF05973">
    <property type="entry name" value="Gp49"/>
    <property type="match status" value="1"/>
</dbReference>
<dbReference type="InterPro" id="IPR000943">
    <property type="entry name" value="RNA_pol_sigma70"/>
</dbReference>
<name>A0ABW1DZD7_9ACTN</name>
<keyword evidence="3" id="KW-1185">Reference proteome</keyword>
<accession>A0ABW1DZD7</accession>
<evidence type="ECO:0000313" key="3">
    <source>
        <dbReference type="Proteomes" id="UP001596180"/>
    </source>
</evidence>
<dbReference type="PROSITE" id="PS00716">
    <property type="entry name" value="SIGMA70_2"/>
    <property type="match status" value="1"/>
</dbReference>
<gene>
    <name evidence="2" type="ORF">ACFPZI_14550</name>
</gene>
<dbReference type="SMART" id="SM00530">
    <property type="entry name" value="HTH_XRE"/>
    <property type="match status" value="1"/>
</dbReference>
<reference evidence="3" key="1">
    <citation type="journal article" date="2019" name="Int. J. Syst. Evol. Microbiol.">
        <title>The Global Catalogue of Microorganisms (GCM) 10K type strain sequencing project: providing services to taxonomists for standard genome sequencing and annotation.</title>
        <authorList>
            <consortium name="The Broad Institute Genomics Platform"/>
            <consortium name="The Broad Institute Genome Sequencing Center for Infectious Disease"/>
            <person name="Wu L."/>
            <person name="Ma J."/>
        </authorList>
    </citation>
    <scope>NUCLEOTIDE SEQUENCE [LARGE SCALE GENOMIC DNA]</scope>
    <source>
        <strain evidence="3">JCM 10411</strain>
    </source>
</reference>
<evidence type="ECO:0000259" key="1">
    <source>
        <dbReference type="PROSITE" id="PS50943"/>
    </source>
</evidence>
<proteinExistence type="predicted"/>
<dbReference type="Gene3D" id="1.10.260.40">
    <property type="entry name" value="lambda repressor-like DNA-binding domains"/>
    <property type="match status" value="1"/>
</dbReference>
<dbReference type="Proteomes" id="UP001596180">
    <property type="component" value="Unassembled WGS sequence"/>
</dbReference>
<dbReference type="EMBL" id="JBHSOA010000028">
    <property type="protein sequence ID" value="MFC5853014.1"/>
    <property type="molecule type" value="Genomic_DNA"/>
</dbReference>
<dbReference type="InterPro" id="IPR001387">
    <property type="entry name" value="Cro/C1-type_HTH"/>
</dbReference>
<organism evidence="2 3">
    <name type="scientific">Streptomyces chlorus</name>
    <dbReference type="NCBI Taxonomy" id="887452"/>
    <lineage>
        <taxon>Bacteria</taxon>
        <taxon>Bacillati</taxon>
        <taxon>Actinomycetota</taxon>
        <taxon>Actinomycetes</taxon>
        <taxon>Kitasatosporales</taxon>
        <taxon>Streptomycetaceae</taxon>
        <taxon>Streptomyces</taxon>
    </lineage>
</organism>
<protein>
    <submittedName>
        <fullName evidence="2">Type II toxin-antitoxin system RelE/ParE family toxin</fullName>
    </submittedName>
</protein>
<comment type="caution">
    <text evidence="2">The sequence shown here is derived from an EMBL/GenBank/DDBJ whole genome shotgun (WGS) entry which is preliminary data.</text>
</comment>